<dbReference type="EMBL" id="CP098401">
    <property type="protein sequence ID" value="URW76800.1"/>
    <property type="molecule type" value="Genomic_DNA"/>
</dbReference>
<dbReference type="RefSeq" id="WP_250754506.1">
    <property type="nucleotide sequence ID" value="NZ_CP098401.1"/>
</dbReference>
<evidence type="ECO:0008006" key="4">
    <source>
        <dbReference type="Google" id="ProtNLM"/>
    </source>
</evidence>
<evidence type="ECO:0000313" key="2">
    <source>
        <dbReference type="EMBL" id="URW76800.1"/>
    </source>
</evidence>
<reference evidence="2" key="1">
    <citation type="submission" date="2022-05" db="EMBL/GenBank/DDBJ databases">
        <title>Sphingomonas sp. strain RMG20 Genome sequencing and assembly.</title>
        <authorList>
            <person name="Kim I."/>
        </authorList>
    </citation>
    <scope>NUCLEOTIDE SEQUENCE</scope>
    <source>
        <strain evidence="2">RMG20</strain>
    </source>
</reference>
<keyword evidence="1" id="KW-0732">Signal</keyword>
<keyword evidence="3" id="KW-1185">Reference proteome</keyword>
<feature type="chain" id="PRO_5045582699" description="Tetratricopeptide repeat protein" evidence="1">
    <location>
        <begin position="21"/>
        <end position="433"/>
    </location>
</feature>
<gene>
    <name evidence="2" type="ORF">M9980_06290</name>
</gene>
<organism evidence="2 3">
    <name type="scientific">Sphingomonas donggukensis</name>
    <dbReference type="NCBI Taxonomy" id="2949093"/>
    <lineage>
        <taxon>Bacteria</taxon>
        <taxon>Pseudomonadati</taxon>
        <taxon>Pseudomonadota</taxon>
        <taxon>Alphaproteobacteria</taxon>
        <taxon>Sphingomonadales</taxon>
        <taxon>Sphingomonadaceae</taxon>
        <taxon>Sphingomonas</taxon>
    </lineage>
</organism>
<evidence type="ECO:0000313" key="3">
    <source>
        <dbReference type="Proteomes" id="UP001055580"/>
    </source>
</evidence>
<feature type="signal peptide" evidence="1">
    <location>
        <begin position="1"/>
        <end position="20"/>
    </location>
</feature>
<evidence type="ECO:0000256" key="1">
    <source>
        <dbReference type="SAM" id="SignalP"/>
    </source>
</evidence>
<accession>A0ABY4TWL0</accession>
<dbReference type="SUPFAM" id="SSF48452">
    <property type="entry name" value="TPR-like"/>
    <property type="match status" value="1"/>
</dbReference>
<dbReference type="InterPro" id="IPR011990">
    <property type="entry name" value="TPR-like_helical_dom_sf"/>
</dbReference>
<proteinExistence type="predicted"/>
<protein>
    <recommendedName>
        <fullName evidence="4">Tetratricopeptide repeat protein</fullName>
    </recommendedName>
</protein>
<name>A0ABY4TWL0_9SPHN</name>
<dbReference type="Gene3D" id="1.25.40.10">
    <property type="entry name" value="Tetratricopeptide repeat domain"/>
    <property type="match status" value="2"/>
</dbReference>
<dbReference type="Proteomes" id="UP001055580">
    <property type="component" value="Chromosome"/>
</dbReference>
<sequence>MRLISKLALAATLTAGLATTAVVTPAAAQKKDKKGGDSAGAGGPQLKLSPEFRAPLAAAQTALTAKDTATATAKLAEAAPFAKTEDELYAYNALKLQLIAPANDANAMIPVLDVLVKNSKTPATMLPTYNYYRGALPFQQKKYAEALPYLTKARDLGFTNENLNLQIALASMETGDLQGGIAGIQKAIDAEAAAGRKAPESWYSVAIGQLYTKRDPQMITWLNKRVVAYPTAKNWREALVTYRDGKQVKGAPAMDRGTQLDLYRLMRATKSLAGRGDYIEYADTAFYAGLPGETKSVIDEGRATGKVPAGDTAAARLLSDANAGIKNEGSLTGLETKAKAAATGKVALQTGDANLALGNYAKAVELYNVALQKGGIDASEANMRIGIAQTQLGQKDAARTAFRAVTDGTRKEIASFWLTWLDTGTVAGAAPAA</sequence>